<dbReference type="Pfam" id="PF13565">
    <property type="entry name" value="HTH_32"/>
    <property type="match status" value="1"/>
</dbReference>
<dbReference type="Gene3D" id="3.30.420.10">
    <property type="entry name" value="Ribonuclease H-like superfamily/Ribonuclease H"/>
    <property type="match status" value="1"/>
</dbReference>
<evidence type="ECO:0000259" key="1">
    <source>
        <dbReference type="Pfam" id="PF13358"/>
    </source>
</evidence>
<dbReference type="OrthoDB" id="2375382at2"/>
<dbReference type="AlphaFoldDB" id="A0A2S2C569"/>
<dbReference type="EMBL" id="CP021355">
    <property type="protein sequence ID" value="AWK75982.1"/>
    <property type="molecule type" value="Genomic_DNA"/>
</dbReference>
<dbReference type="NCBIfam" id="NF033545">
    <property type="entry name" value="transpos_IS630"/>
    <property type="match status" value="1"/>
</dbReference>
<sequence length="360" mass="40960">MRNPVPALEISDGQRVVLESLARSQSGAHREVVRAKALLMAAEGMANTAIAQALSVSPGSVANWRVRFAEDGMARLGEVRKGRGRKPSIPQEKIEEIVDLTQNYRPKGETHWSCRTMAEYVGVSKDTVQRVWSARGLKPHRVETFKLSNDPRFEDKLVDVVGLYLNPPERAIVLCADEKSSVQALDRTQASLPMIKGRGETMTHDYKRHGTTTLFAALDVLTGKVIGQCLPRHRHQEFLRFLRTIDREVPKDLEIHLILDNYATHKHEKVRAWLDKHPRFHLHFTPTSSSWLNLVERWFRELTDKALRRGVFHSVPHLIVSIEEYLDAHNESPRPYEWTATAESILAKVARGRVALEKIS</sequence>
<dbReference type="InterPro" id="IPR009057">
    <property type="entry name" value="Homeodomain-like_sf"/>
</dbReference>
<gene>
    <name evidence="2" type="ORF">CBI38_30735</name>
</gene>
<evidence type="ECO:0000313" key="3">
    <source>
        <dbReference type="Proteomes" id="UP000245711"/>
    </source>
</evidence>
<name>A0A2S2C569_9NOCA</name>
<keyword evidence="2" id="KW-0614">Plasmid</keyword>
<dbReference type="InterPro" id="IPR036397">
    <property type="entry name" value="RNaseH_sf"/>
</dbReference>
<keyword evidence="3" id="KW-1185">Reference proteome</keyword>
<dbReference type="InterPro" id="IPR012337">
    <property type="entry name" value="RNaseH-like_sf"/>
</dbReference>
<dbReference type="SUPFAM" id="SSF53098">
    <property type="entry name" value="Ribonuclease H-like"/>
    <property type="match status" value="1"/>
</dbReference>
<evidence type="ECO:0000313" key="2">
    <source>
        <dbReference type="EMBL" id="AWK75982.1"/>
    </source>
</evidence>
<protein>
    <submittedName>
        <fullName evidence="2">IS630 family transposase</fullName>
    </submittedName>
</protein>
<dbReference type="Proteomes" id="UP000245711">
    <property type="component" value="Plasmid pRB98"/>
</dbReference>
<dbReference type="PANTHER" id="PTHR30347:SF1">
    <property type="entry name" value="MECHANOSENSITIVE CHANNEL MSCK"/>
    <property type="match status" value="1"/>
</dbReference>
<dbReference type="KEGG" id="roz:CBI38_30735"/>
<dbReference type="Pfam" id="PF13358">
    <property type="entry name" value="DDE_3"/>
    <property type="match status" value="1"/>
</dbReference>
<reference evidence="2 3" key="1">
    <citation type="submission" date="2017-05" db="EMBL/GenBank/DDBJ databases">
        <title>Isolation of Rhodococcus sp. S2-17 biodegrading of BP-3.</title>
        <authorList>
            <person name="Lee Y."/>
            <person name="Kim K.H."/>
            <person name="Chun B.H."/>
            <person name="Jung H.S."/>
            <person name="Jeon C.O."/>
        </authorList>
    </citation>
    <scope>NUCLEOTIDE SEQUENCE [LARGE SCALE GENOMIC DNA]</scope>
    <source>
        <strain evidence="2 3">S2-17</strain>
        <plasmid evidence="3">prb98</plasmid>
    </source>
</reference>
<geneLocation type="plasmid" evidence="3">
    <name>prb98</name>
</geneLocation>
<dbReference type="PANTHER" id="PTHR30347">
    <property type="entry name" value="POTASSIUM CHANNEL RELATED"/>
    <property type="match status" value="1"/>
</dbReference>
<dbReference type="GO" id="GO:0003676">
    <property type="term" value="F:nucleic acid binding"/>
    <property type="evidence" value="ECO:0007669"/>
    <property type="project" value="InterPro"/>
</dbReference>
<proteinExistence type="predicted"/>
<dbReference type="InterPro" id="IPR052702">
    <property type="entry name" value="MscS-like_channel"/>
</dbReference>
<dbReference type="InterPro" id="IPR047655">
    <property type="entry name" value="Transpos_IS630-like"/>
</dbReference>
<accession>A0A2S2C569</accession>
<dbReference type="InterPro" id="IPR038717">
    <property type="entry name" value="Tc1-like_DDE_dom"/>
</dbReference>
<organism evidence="2 3">
    <name type="scientific">Rhodococcus oxybenzonivorans</name>
    <dbReference type="NCBI Taxonomy" id="1990687"/>
    <lineage>
        <taxon>Bacteria</taxon>
        <taxon>Bacillati</taxon>
        <taxon>Actinomycetota</taxon>
        <taxon>Actinomycetes</taxon>
        <taxon>Mycobacteriales</taxon>
        <taxon>Nocardiaceae</taxon>
        <taxon>Rhodococcus</taxon>
    </lineage>
</organism>
<dbReference type="SUPFAM" id="SSF46689">
    <property type="entry name" value="Homeodomain-like"/>
    <property type="match status" value="1"/>
</dbReference>
<dbReference type="RefSeq" id="WP_109335496.1">
    <property type="nucleotide sequence ID" value="NZ_CP021355.1"/>
</dbReference>
<feature type="domain" description="Tc1-like transposase DDE" evidence="1">
    <location>
        <begin position="173"/>
        <end position="316"/>
    </location>
</feature>